<dbReference type="Proteomes" id="UP000031843">
    <property type="component" value="Chromosome main"/>
</dbReference>
<dbReference type="PROSITE" id="PS00149">
    <property type="entry name" value="SULFATASE_2"/>
    <property type="match status" value="1"/>
</dbReference>
<dbReference type="AlphaFoldDB" id="A0A0C4YDV5"/>
<dbReference type="SUPFAM" id="SSF53649">
    <property type="entry name" value="Alkaline phosphatase-like"/>
    <property type="match status" value="1"/>
</dbReference>
<name>A0A0C4YDV5_9BURK</name>
<evidence type="ECO:0000256" key="5">
    <source>
        <dbReference type="SAM" id="Phobius"/>
    </source>
</evidence>
<proteinExistence type="inferred from homology"/>
<dbReference type="KEGG" id="cbw:RR42_m1553"/>
<evidence type="ECO:0000313" key="7">
    <source>
        <dbReference type="EMBL" id="AJG18951.1"/>
    </source>
</evidence>
<dbReference type="GO" id="GO:0004065">
    <property type="term" value="F:arylsulfatase activity"/>
    <property type="evidence" value="ECO:0007669"/>
    <property type="project" value="TreeGrafter"/>
</dbReference>
<evidence type="ECO:0000256" key="4">
    <source>
        <dbReference type="ARBA" id="ARBA00022837"/>
    </source>
</evidence>
<evidence type="ECO:0000313" key="8">
    <source>
        <dbReference type="Proteomes" id="UP000031843"/>
    </source>
</evidence>
<dbReference type="EMBL" id="CP010536">
    <property type="protein sequence ID" value="AJG18951.1"/>
    <property type="molecule type" value="Genomic_DNA"/>
</dbReference>
<reference evidence="7 8" key="1">
    <citation type="journal article" date="2015" name="Genome Announc.">
        <title>Complete Genome Sequence of Cupriavidus basilensis 4G11, Isolated from the Oak Ridge Field Research Center Site.</title>
        <authorList>
            <person name="Ray J."/>
            <person name="Waters R.J."/>
            <person name="Skerker J.M."/>
            <person name="Kuehl J.V."/>
            <person name="Price M.N."/>
            <person name="Huang J."/>
            <person name="Chakraborty R."/>
            <person name="Arkin A.P."/>
            <person name="Deutschbauer A."/>
        </authorList>
    </citation>
    <scope>NUCLEOTIDE SEQUENCE [LARGE SCALE GENOMIC DNA]</scope>
    <source>
        <strain evidence="7">4G11</strain>
    </source>
</reference>
<keyword evidence="3" id="KW-0378">Hydrolase</keyword>
<keyword evidence="2" id="KW-0479">Metal-binding</keyword>
<sequence>MRCALAIRRSKLTTSTAARRCRRLLIARIFTHTSSQMRRSSMSLHKPVRCRYQSGASRLGIYGAFALLMLLGALLNAVPVHGQTRSEPSAASQFPAKRPNVLIIVADDLAWPDVSAYGRNAVHTPNIDRISRRGAAFSNGYVAASVCAMSRAALLTGHMPQRIGFHYNIDDGDANPEQGLPLTETTIADRLKGHGYRTAAIGKWHLGFAPQFYPTRRGFDEFYGFLGGEAQYADPGTPGIVTTPSRRDKAFKRNSAAAIVMGPDATPVGNQRRYLTEDLTDRAVDYIDRNASGNAPFFLYLAYNAPHWPFQVPQSYYDRFAGIEDPIRRTQIAMISALDDGVGRVLDALERTGTRDDTLVIFVSDNGCPLQLGACDCSHPLGAGKFTYVDGGIRVPFLISWPHGMPAVGAVDTPVSSLDVVPTVLTAAGIDLSSSEPLEGLNLIAAAQGRTSEQPRVLIWGQDPVFAAREGKWKLWQSIERNQVELYDLEADSAELKDISKDHPEIAQHLVSKITAWRATLPPPLWPRRFAKQLPSCKKETTWVY</sequence>
<accession>A0A0C4YDV5</accession>
<evidence type="ECO:0000256" key="2">
    <source>
        <dbReference type="ARBA" id="ARBA00022723"/>
    </source>
</evidence>
<feature type="transmembrane region" description="Helical" evidence="5">
    <location>
        <begin position="59"/>
        <end position="78"/>
    </location>
</feature>
<dbReference type="InterPro" id="IPR050738">
    <property type="entry name" value="Sulfatase"/>
</dbReference>
<dbReference type="Gene3D" id="3.30.1120.10">
    <property type="match status" value="1"/>
</dbReference>
<dbReference type="PANTHER" id="PTHR42693">
    <property type="entry name" value="ARYLSULFATASE FAMILY MEMBER"/>
    <property type="match status" value="1"/>
</dbReference>
<keyword evidence="8" id="KW-1185">Reference proteome</keyword>
<dbReference type="PANTHER" id="PTHR42693:SF33">
    <property type="entry name" value="ARYLSULFATASE"/>
    <property type="match status" value="1"/>
</dbReference>
<dbReference type="Gene3D" id="3.40.720.10">
    <property type="entry name" value="Alkaline Phosphatase, subunit A"/>
    <property type="match status" value="1"/>
</dbReference>
<organism evidence="7 8">
    <name type="scientific">Cupriavidus basilensis</name>
    <dbReference type="NCBI Taxonomy" id="68895"/>
    <lineage>
        <taxon>Bacteria</taxon>
        <taxon>Pseudomonadati</taxon>
        <taxon>Pseudomonadota</taxon>
        <taxon>Betaproteobacteria</taxon>
        <taxon>Burkholderiales</taxon>
        <taxon>Burkholderiaceae</taxon>
        <taxon>Cupriavidus</taxon>
    </lineage>
</organism>
<keyword evidence="5" id="KW-1133">Transmembrane helix</keyword>
<evidence type="ECO:0000256" key="1">
    <source>
        <dbReference type="ARBA" id="ARBA00008779"/>
    </source>
</evidence>
<dbReference type="InterPro" id="IPR024607">
    <property type="entry name" value="Sulfatase_CS"/>
</dbReference>
<dbReference type="Pfam" id="PF00884">
    <property type="entry name" value="Sulfatase"/>
    <property type="match status" value="1"/>
</dbReference>
<keyword evidence="4" id="KW-0106">Calcium</keyword>
<keyword evidence="5" id="KW-0472">Membrane</keyword>
<feature type="domain" description="Sulfatase N-terminal" evidence="6">
    <location>
        <begin position="99"/>
        <end position="430"/>
    </location>
</feature>
<evidence type="ECO:0000259" key="6">
    <source>
        <dbReference type="Pfam" id="PF00884"/>
    </source>
</evidence>
<gene>
    <name evidence="7" type="ORF">RR42_m1553</name>
</gene>
<evidence type="ECO:0000256" key="3">
    <source>
        <dbReference type="ARBA" id="ARBA00022801"/>
    </source>
</evidence>
<keyword evidence="5" id="KW-0812">Transmembrane</keyword>
<dbReference type="InterPro" id="IPR000917">
    <property type="entry name" value="Sulfatase_N"/>
</dbReference>
<dbReference type="InterPro" id="IPR017850">
    <property type="entry name" value="Alkaline_phosphatase_core_sf"/>
</dbReference>
<protein>
    <submittedName>
        <fullName evidence="7">N-acetylgalactosamine 6-sulfatase (GALNS)</fullName>
    </submittedName>
</protein>
<dbReference type="STRING" id="68895.RR42_m1553"/>
<dbReference type="GO" id="GO:0046872">
    <property type="term" value="F:metal ion binding"/>
    <property type="evidence" value="ECO:0007669"/>
    <property type="project" value="UniProtKB-KW"/>
</dbReference>
<comment type="similarity">
    <text evidence="1">Belongs to the sulfatase family.</text>
</comment>